<feature type="chain" id="PRO_5044891488" evidence="5">
    <location>
        <begin position="16"/>
        <end position="529"/>
    </location>
</feature>
<name>A0ABD1ILB1_SALDI</name>
<dbReference type="PANTHER" id="PTHR30222:SF17">
    <property type="entry name" value="SPERMIDINE_PUTRESCINE-BINDING PERIPLASMIC PROTEIN"/>
    <property type="match status" value="1"/>
</dbReference>
<reference evidence="6 7" key="1">
    <citation type="submission" date="2024-06" db="EMBL/GenBank/DDBJ databases">
        <title>A chromosome level genome sequence of Diviner's sage (Salvia divinorum).</title>
        <authorList>
            <person name="Ford S.A."/>
            <person name="Ro D.-K."/>
            <person name="Ness R.W."/>
            <person name="Phillips M.A."/>
        </authorList>
    </citation>
    <scope>NUCLEOTIDE SEQUENCE [LARGE SCALE GENOMIC DNA]</scope>
    <source>
        <strain evidence="6">SAF-2024a</strain>
        <tissue evidence="6">Leaf</tissue>
    </source>
</reference>
<dbReference type="Pfam" id="PF13343">
    <property type="entry name" value="SBP_bac_6"/>
    <property type="match status" value="1"/>
</dbReference>
<evidence type="ECO:0000313" key="7">
    <source>
        <dbReference type="Proteomes" id="UP001567538"/>
    </source>
</evidence>
<dbReference type="CDD" id="cd13661">
    <property type="entry name" value="PBP2_PotD_PotF_like_1"/>
    <property type="match status" value="1"/>
</dbReference>
<dbReference type="Proteomes" id="UP001567538">
    <property type="component" value="Unassembled WGS sequence"/>
</dbReference>
<keyword evidence="3 5" id="KW-0732">Signal</keyword>
<organism evidence="6 7">
    <name type="scientific">Salvia divinorum</name>
    <name type="common">Maria pastora</name>
    <name type="synonym">Diviner's sage</name>
    <dbReference type="NCBI Taxonomy" id="28513"/>
    <lineage>
        <taxon>Eukaryota</taxon>
        <taxon>Viridiplantae</taxon>
        <taxon>Streptophyta</taxon>
        <taxon>Embryophyta</taxon>
        <taxon>Tracheophyta</taxon>
        <taxon>Spermatophyta</taxon>
        <taxon>Magnoliopsida</taxon>
        <taxon>eudicotyledons</taxon>
        <taxon>Gunneridae</taxon>
        <taxon>Pentapetalae</taxon>
        <taxon>asterids</taxon>
        <taxon>lamiids</taxon>
        <taxon>Lamiales</taxon>
        <taxon>Lamiaceae</taxon>
        <taxon>Nepetoideae</taxon>
        <taxon>Mentheae</taxon>
        <taxon>Salviinae</taxon>
        <taxon>Salvia</taxon>
        <taxon>Salvia subgen. Calosphace</taxon>
    </lineage>
</organism>
<dbReference type="InterPro" id="IPR001188">
    <property type="entry name" value="Sperm_putr-bd"/>
</dbReference>
<evidence type="ECO:0000256" key="3">
    <source>
        <dbReference type="ARBA" id="ARBA00022729"/>
    </source>
</evidence>
<dbReference type="PANTHER" id="PTHR30222">
    <property type="entry name" value="SPERMIDINE/PUTRESCINE-BINDING PERIPLASMIC PROTEIN"/>
    <property type="match status" value="1"/>
</dbReference>
<dbReference type="Gene3D" id="3.40.190.10">
    <property type="entry name" value="Periplasmic binding protein-like II"/>
    <property type="match status" value="1"/>
</dbReference>
<comment type="subcellular location">
    <subcellularLocation>
        <location evidence="1">Periplasm</location>
    </subcellularLocation>
</comment>
<evidence type="ECO:0000256" key="1">
    <source>
        <dbReference type="ARBA" id="ARBA00004418"/>
    </source>
</evidence>
<keyword evidence="7" id="KW-1185">Reference proteome</keyword>
<feature type="signal peptide" evidence="5">
    <location>
        <begin position="1"/>
        <end position="15"/>
    </location>
</feature>
<dbReference type="EMBL" id="JBEAFC010000001">
    <property type="protein sequence ID" value="KAL1569270.1"/>
    <property type="molecule type" value="Genomic_DNA"/>
</dbReference>
<proteinExistence type="predicted"/>
<keyword evidence="4" id="KW-0574">Periplasm</keyword>
<evidence type="ECO:0000256" key="5">
    <source>
        <dbReference type="SAM" id="SignalP"/>
    </source>
</evidence>
<comment type="caution">
    <text evidence="6">The sequence shown here is derived from an EMBL/GenBank/DDBJ whole genome shotgun (WGS) entry which is preliminary data.</text>
</comment>
<sequence>MAVLLLPSLLGLSYPDPNPTRHRIRCNRYQPTNHWIKLAAASNGKGCSQAEDFLRKLSVSSVFLIGVGISSLWAFPHPASAQIPPSSSAAQEILDEDNVGKVENSGDFEDTGMNAAFERWKSKSYALSVPLRIVALEGSIPPVWIREFLKSQGKRVQFRPEFRRSIGDIFHELSNPLSKGKISPKSAVSADLVTLGDSWLNFSIGKGLIEPMKGIEEQDWFQDLSDKWKVYLRRSADGGLDSQGKIWAMPYRWGSIVIAYNNKEFKRHKLAPVKDWSDLWRPELAGKISMVDSPREIIGAVLKYMGSSYNTTNIDSQVVGGKNAVLQQLNLLVKQVRLFDSQHYLKAFRAGDVWVAVGWSSDVLPVAKTMSNVSVMVPKSGASLWADFWVIPTTSRLATDQIGGRIRGPSPLVQQWVEFCLQPERALPFKEEVVAGASPVSLKAPDEQPRELKKGRPKLETNLVGNVPPADILSKCELLEPLSEDAISDYEWLICSLPKPSHSVVTTRLKHALSSLVPTFWSKMQSKAT</sequence>
<dbReference type="SUPFAM" id="SSF53850">
    <property type="entry name" value="Periplasmic binding protein-like II"/>
    <property type="match status" value="1"/>
</dbReference>
<dbReference type="PRINTS" id="PR00909">
    <property type="entry name" value="SPERMDNBNDNG"/>
</dbReference>
<evidence type="ECO:0000256" key="4">
    <source>
        <dbReference type="ARBA" id="ARBA00022764"/>
    </source>
</evidence>
<keyword evidence="2" id="KW-0813">Transport</keyword>
<evidence type="ECO:0000256" key="2">
    <source>
        <dbReference type="ARBA" id="ARBA00022448"/>
    </source>
</evidence>
<evidence type="ECO:0000313" key="6">
    <source>
        <dbReference type="EMBL" id="KAL1569270.1"/>
    </source>
</evidence>
<dbReference type="AlphaFoldDB" id="A0ABD1ILB1"/>
<protein>
    <submittedName>
        <fullName evidence="6">Putrescine-binding periplasmic protein PotF</fullName>
    </submittedName>
</protein>
<gene>
    <name evidence="6" type="ORF">AAHA92_00766</name>
</gene>
<accession>A0ABD1ILB1</accession>